<feature type="domain" description="LysM" evidence="6">
    <location>
        <begin position="529"/>
        <end position="577"/>
    </location>
</feature>
<feature type="domain" description="LysM" evidence="6">
    <location>
        <begin position="622"/>
        <end position="670"/>
    </location>
</feature>
<evidence type="ECO:0000259" key="6">
    <source>
        <dbReference type="PROSITE" id="PS51782"/>
    </source>
</evidence>
<dbReference type="SUPFAM" id="SSF54106">
    <property type="entry name" value="LysM domain"/>
    <property type="match status" value="1"/>
</dbReference>
<dbReference type="EMBL" id="JAQQWM010000009">
    <property type="protein sequence ID" value="KAK8048097.1"/>
    <property type="molecule type" value="Genomic_DNA"/>
</dbReference>
<keyword evidence="8" id="KW-1185">Reference proteome</keyword>
<comment type="caution">
    <text evidence="7">The sequence shown here is derived from an EMBL/GenBank/DDBJ whole genome shotgun (WGS) entry which is preliminary data.</text>
</comment>
<accession>A0ABR1TNQ6</accession>
<evidence type="ECO:0000256" key="2">
    <source>
        <dbReference type="ARBA" id="ARBA00023026"/>
    </source>
</evidence>
<feature type="compositionally biased region" description="Low complexity" evidence="4">
    <location>
        <begin position="587"/>
        <end position="610"/>
    </location>
</feature>
<dbReference type="Pfam" id="PF01476">
    <property type="entry name" value="LysM"/>
    <property type="match status" value="1"/>
</dbReference>
<dbReference type="Proteomes" id="UP001446871">
    <property type="component" value="Unassembled WGS sequence"/>
</dbReference>
<feature type="signal peptide" evidence="5">
    <location>
        <begin position="1"/>
        <end position="27"/>
    </location>
</feature>
<proteinExistence type="inferred from homology"/>
<evidence type="ECO:0000256" key="1">
    <source>
        <dbReference type="ARBA" id="ARBA00022669"/>
    </source>
</evidence>
<keyword evidence="5" id="KW-0732">Signal</keyword>
<feature type="chain" id="PRO_5047169432" evidence="5">
    <location>
        <begin position="28"/>
        <end position="767"/>
    </location>
</feature>
<dbReference type="SMART" id="SM00257">
    <property type="entry name" value="LysM"/>
    <property type="match status" value="3"/>
</dbReference>
<name>A0ABR1TNQ6_9PEZI</name>
<feature type="region of interest" description="Disordered" evidence="4">
    <location>
        <begin position="585"/>
        <end position="615"/>
    </location>
</feature>
<feature type="domain" description="LysM" evidence="6">
    <location>
        <begin position="375"/>
        <end position="421"/>
    </location>
</feature>
<dbReference type="PANTHER" id="PTHR34997:SF1">
    <property type="entry name" value="PEPTIDOGLYCAN-BINDING LYSIN DOMAIN"/>
    <property type="match status" value="1"/>
</dbReference>
<dbReference type="PANTHER" id="PTHR34997">
    <property type="entry name" value="AM15"/>
    <property type="match status" value="1"/>
</dbReference>
<evidence type="ECO:0000256" key="4">
    <source>
        <dbReference type="SAM" id="MobiDB-lite"/>
    </source>
</evidence>
<evidence type="ECO:0000313" key="8">
    <source>
        <dbReference type="Proteomes" id="UP001446871"/>
    </source>
</evidence>
<evidence type="ECO:0000313" key="7">
    <source>
        <dbReference type="EMBL" id="KAK8048097.1"/>
    </source>
</evidence>
<organism evidence="7 8">
    <name type="scientific">Apiospora saccharicola</name>
    <dbReference type="NCBI Taxonomy" id="335842"/>
    <lineage>
        <taxon>Eukaryota</taxon>
        <taxon>Fungi</taxon>
        <taxon>Dikarya</taxon>
        <taxon>Ascomycota</taxon>
        <taxon>Pezizomycotina</taxon>
        <taxon>Sordariomycetes</taxon>
        <taxon>Xylariomycetidae</taxon>
        <taxon>Amphisphaeriales</taxon>
        <taxon>Apiosporaceae</taxon>
        <taxon>Apiospora</taxon>
    </lineage>
</organism>
<feature type="domain" description="LysM" evidence="6">
    <location>
        <begin position="286"/>
        <end position="334"/>
    </location>
</feature>
<protein>
    <submittedName>
        <fullName evidence="7">LysM domain-containing protein</fullName>
    </submittedName>
</protein>
<comment type="similarity">
    <text evidence="3">Belongs to the secreted LysM effector family.</text>
</comment>
<keyword evidence="2" id="KW-0843">Virulence</keyword>
<dbReference type="InterPro" id="IPR036779">
    <property type="entry name" value="LysM_dom_sf"/>
</dbReference>
<dbReference type="InterPro" id="IPR018392">
    <property type="entry name" value="LysM"/>
</dbReference>
<dbReference type="CDD" id="cd00118">
    <property type="entry name" value="LysM"/>
    <property type="match status" value="2"/>
</dbReference>
<gene>
    <name evidence="7" type="ORF">PG996_016161</name>
</gene>
<sequence>MALAWSCLRAAAQTLSVLSLLALDVHADRLLPVSYLPEGISSPCAAALSSDIACPRHVATLQSGLYYPQAILQDICTTDCAAALSSYHGNVVASCASDTWLGPGDEEQPVAMISETIRYHYNFTCLTDNGRFCNNVAAAFAAAANSKPGDDPYKLPAGGDFGEHDTSNKCDACLLKNLAFKAGSPYYDGPKLRSMSLYESKTSSCGIATAPLTTTPNTLLPSVTGAPPPSPTCAGTSYSIKAGDDCHSISLAQGVGTAWLLNDNHLLTECADFPTEGDLCLVNKCTVHTLRESDTCSSLTKQYGMSESQLRAWNPVIDAGCYNLKQMEGDQLCIDKPGGVPYVTPGPTVIAPSIPTTAAPVPTNIAGQTNNYCGRFYEAKLGDYCNLITMRFSISLDDFIFLNPAVNENCTNLYAEESYCVQPVGQINTYSGKPGATSHVLTMTAGPVEDAATTLADNTWTAPAPTSTPLPLANDTRDGCAYYLLGDDWQQDISGTSFTSNCQFAAQVLGVELVDLQVWNPRMVENCNFTVVVFPSGAPTCTDILENYHLTIAQFYKMNPSVGADCSGLWAGYKYCVRAPGIEPSQPATSGVPSSTTSVPTTSTAPTAPAQTLDGQPKNCNKWHVVKADDYDCGVLERKYGLTHAQLLAWNPAISQDCVNGFWGGYAYCVGVSTPVSASSTVITTSKPPVVTNGPVAAPEPNQAGNAVASCNKYGQAPAGDWCTAFADRYSIPYEQFYAWNTVLGTSGENCGGSFWGTYWYCIGVAT</sequence>
<reference evidence="7 8" key="1">
    <citation type="submission" date="2023-01" db="EMBL/GenBank/DDBJ databases">
        <title>Analysis of 21 Apiospora genomes using comparative genomics revels a genus with tremendous synthesis potential of carbohydrate active enzymes and secondary metabolites.</title>
        <authorList>
            <person name="Sorensen T."/>
        </authorList>
    </citation>
    <scope>NUCLEOTIDE SEQUENCE [LARGE SCALE GENOMIC DNA]</scope>
    <source>
        <strain evidence="7 8">CBS 83171</strain>
    </source>
</reference>
<dbReference type="InterPro" id="IPR052210">
    <property type="entry name" value="LysM1-like"/>
</dbReference>
<evidence type="ECO:0000256" key="5">
    <source>
        <dbReference type="SAM" id="SignalP"/>
    </source>
</evidence>
<dbReference type="PROSITE" id="PS51782">
    <property type="entry name" value="LYSM"/>
    <property type="match status" value="4"/>
</dbReference>
<keyword evidence="1" id="KW-0147">Chitin-binding</keyword>
<dbReference type="Gene3D" id="3.10.350.10">
    <property type="entry name" value="LysM domain"/>
    <property type="match status" value="5"/>
</dbReference>
<evidence type="ECO:0000256" key="3">
    <source>
        <dbReference type="ARBA" id="ARBA00044955"/>
    </source>
</evidence>